<dbReference type="Pfam" id="PF13968">
    <property type="entry name" value="DUF4220"/>
    <property type="match status" value="1"/>
</dbReference>
<feature type="transmembrane region" description="Helical" evidence="1">
    <location>
        <begin position="287"/>
        <end position="308"/>
    </location>
</feature>
<feature type="transmembrane region" description="Helical" evidence="1">
    <location>
        <begin position="21"/>
        <end position="38"/>
    </location>
</feature>
<protein>
    <submittedName>
        <fullName evidence="4">Uncharacterized protein LOC105118132</fullName>
    </submittedName>
</protein>
<keyword evidence="1" id="KW-0812">Transmembrane</keyword>
<keyword evidence="1" id="KW-1133">Transmembrane helix</keyword>
<dbReference type="RefSeq" id="XP_011014308.1">
    <property type="nucleotide sequence ID" value="XM_011016006.1"/>
</dbReference>
<evidence type="ECO:0000259" key="2">
    <source>
        <dbReference type="Pfam" id="PF13968"/>
    </source>
</evidence>
<accession>A0AAJ6TNE2</accession>
<dbReference type="Pfam" id="PF04578">
    <property type="entry name" value="DUF594"/>
    <property type="match status" value="1"/>
</dbReference>
<dbReference type="GeneID" id="105118132"/>
<dbReference type="Proteomes" id="UP000694918">
    <property type="component" value="Unplaced"/>
</dbReference>
<reference evidence="4" key="1">
    <citation type="submission" date="2025-08" db="UniProtKB">
        <authorList>
            <consortium name="RefSeq"/>
        </authorList>
    </citation>
    <scope>IDENTIFICATION</scope>
</reference>
<keyword evidence="3" id="KW-1185">Reference proteome</keyword>
<sequence>MDINNLSKRAQELWNEWEFRSLILLSLFLQILLVVIGNRRKYSSGIGLEWFVWIAYLSADWVATLALGIASRSQGGLETNPTNPTPKFIPSFWAPILLAHLGGPDTITAYALEDNEIWSRHILQLAIQTAAASYFLFKSWGKDPLIYIAIPVFVAGITKYGERIFALWQASSEKLRASEIGRNFNSELSEKFPCVGFFDMSEEDLNKGLEFNNKIPEALYLHEAHFLFQMFKILFADLALAHSSHMASYRILSSKKATEAFKLIELESGFVYNVFFTKVTRVSLPRAILRSISFLSSTSALVTFSLMIANKHAYPETELIISYILLGGGVVLEIYGAIMLLLSEWAMLHLSMLRKSWADSVYRAIYSDRNKGWERYMAQHDLTDAQITKNGALWKMVINSLVCKPTAKACFLKLIGKGNIQSWEVISDELKELIWEYLKDKRSRYSHERPQPDPGMNDLKEILAERGDQVLKSMGCLEEFRWAVVEIDFHGSLLLWHIATDICYHDDIRKKNVDAKNPPPYCKMSRSLSNYMLYLLIERPNMLPKGIGDERYKQTGIQVTEFSWCWRSEIITPTDWGSEEFLNKIKKNGNKVSMLRDACKLAKELQSPENNSTSEKKWRMISQIWVEMLAYAASNCGWKEYAQALTRGGELLTRVCLLMAHLGLSEQCLTTRRTVFMEDRSSGEA</sequence>
<dbReference type="PANTHER" id="PTHR31325">
    <property type="entry name" value="OS01G0798800 PROTEIN-RELATED"/>
    <property type="match status" value="1"/>
</dbReference>
<proteinExistence type="predicted"/>
<dbReference type="KEGG" id="peu:105118132"/>
<evidence type="ECO:0000313" key="3">
    <source>
        <dbReference type="Proteomes" id="UP000694918"/>
    </source>
</evidence>
<evidence type="ECO:0000313" key="4">
    <source>
        <dbReference type="RefSeq" id="XP_011014308.1"/>
    </source>
</evidence>
<gene>
    <name evidence="4" type="primary">LOC105118132</name>
</gene>
<dbReference type="AlphaFoldDB" id="A0AAJ6TNE2"/>
<keyword evidence="1" id="KW-0472">Membrane</keyword>
<feature type="transmembrane region" description="Helical" evidence="1">
    <location>
        <begin position="320"/>
        <end position="342"/>
    </location>
</feature>
<dbReference type="InterPro" id="IPR025315">
    <property type="entry name" value="DUF4220"/>
</dbReference>
<feature type="domain" description="DUF4220" evidence="2">
    <location>
        <begin position="53"/>
        <end position="383"/>
    </location>
</feature>
<dbReference type="InterPro" id="IPR007658">
    <property type="entry name" value="DUF594"/>
</dbReference>
<organism evidence="3 4">
    <name type="scientific">Populus euphratica</name>
    <name type="common">Euphrates poplar</name>
    <dbReference type="NCBI Taxonomy" id="75702"/>
    <lineage>
        <taxon>Eukaryota</taxon>
        <taxon>Viridiplantae</taxon>
        <taxon>Streptophyta</taxon>
        <taxon>Embryophyta</taxon>
        <taxon>Tracheophyta</taxon>
        <taxon>Spermatophyta</taxon>
        <taxon>Magnoliopsida</taxon>
        <taxon>eudicotyledons</taxon>
        <taxon>Gunneridae</taxon>
        <taxon>Pentapetalae</taxon>
        <taxon>rosids</taxon>
        <taxon>fabids</taxon>
        <taxon>Malpighiales</taxon>
        <taxon>Salicaceae</taxon>
        <taxon>Saliceae</taxon>
        <taxon>Populus</taxon>
    </lineage>
</organism>
<feature type="transmembrane region" description="Helical" evidence="1">
    <location>
        <begin position="50"/>
        <end position="70"/>
    </location>
</feature>
<name>A0AAJ6TNE2_POPEU</name>
<evidence type="ECO:0000256" key="1">
    <source>
        <dbReference type="SAM" id="Phobius"/>
    </source>
</evidence>